<dbReference type="Pfam" id="PF00501">
    <property type="entry name" value="AMP-binding"/>
    <property type="match status" value="1"/>
</dbReference>
<comment type="similarity">
    <text evidence="1">Belongs to the ATP-dependent AMP-binding enzyme family.</text>
</comment>
<gene>
    <name evidence="5" type="ORF">DPCES_4665</name>
</gene>
<reference evidence="5" key="1">
    <citation type="submission" date="2014-07" db="EMBL/GenBank/DDBJ databases">
        <authorList>
            <person name="Hornung V.Bastian."/>
        </authorList>
    </citation>
    <scope>NUCLEOTIDE SEQUENCE</scope>
    <source>
        <strain evidence="5">PCE-S</strain>
    </source>
</reference>
<evidence type="ECO:0000313" key="5">
    <source>
        <dbReference type="EMBL" id="CDX04551.1"/>
    </source>
</evidence>
<dbReference type="GO" id="GO:0031956">
    <property type="term" value="F:medium-chain fatty acid-CoA ligase activity"/>
    <property type="evidence" value="ECO:0007669"/>
    <property type="project" value="TreeGrafter"/>
</dbReference>
<evidence type="ECO:0000259" key="3">
    <source>
        <dbReference type="Pfam" id="PF00501"/>
    </source>
</evidence>
<name>A0A098B9K5_DESHA</name>
<evidence type="ECO:0000256" key="2">
    <source>
        <dbReference type="ARBA" id="ARBA00022598"/>
    </source>
</evidence>
<keyword evidence="2 5" id="KW-0436">Ligase</keyword>
<evidence type="ECO:0000259" key="4">
    <source>
        <dbReference type="Pfam" id="PF13193"/>
    </source>
</evidence>
<dbReference type="SUPFAM" id="SSF56801">
    <property type="entry name" value="Acetyl-CoA synthetase-like"/>
    <property type="match status" value="1"/>
</dbReference>
<dbReference type="InterPro" id="IPR000873">
    <property type="entry name" value="AMP-dep_synth/lig_dom"/>
</dbReference>
<dbReference type="PANTHER" id="PTHR43201">
    <property type="entry name" value="ACYL-COA SYNTHETASE"/>
    <property type="match status" value="1"/>
</dbReference>
<dbReference type="Pfam" id="PF13193">
    <property type="entry name" value="AMP-binding_C"/>
    <property type="match status" value="1"/>
</dbReference>
<dbReference type="Gene3D" id="3.40.50.12780">
    <property type="entry name" value="N-terminal domain of ligase-like"/>
    <property type="match status" value="1"/>
</dbReference>
<dbReference type="PROSITE" id="PS00455">
    <property type="entry name" value="AMP_BINDING"/>
    <property type="match status" value="1"/>
</dbReference>
<dbReference type="InterPro" id="IPR020845">
    <property type="entry name" value="AMP-binding_CS"/>
</dbReference>
<dbReference type="FunFam" id="3.30.300.30:FF:000008">
    <property type="entry name" value="2,3-dihydroxybenzoate-AMP ligase"/>
    <property type="match status" value="1"/>
</dbReference>
<evidence type="ECO:0000256" key="1">
    <source>
        <dbReference type="ARBA" id="ARBA00006432"/>
    </source>
</evidence>
<feature type="domain" description="AMP-binding enzyme C-terminal" evidence="4">
    <location>
        <begin position="427"/>
        <end position="502"/>
    </location>
</feature>
<organism evidence="5">
    <name type="scientific">Desulfitobacterium hafniense</name>
    <name type="common">Desulfitobacterium frappieri</name>
    <dbReference type="NCBI Taxonomy" id="49338"/>
    <lineage>
        <taxon>Bacteria</taxon>
        <taxon>Bacillati</taxon>
        <taxon>Bacillota</taxon>
        <taxon>Clostridia</taxon>
        <taxon>Eubacteriales</taxon>
        <taxon>Desulfitobacteriaceae</taxon>
        <taxon>Desulfitobacterium</taxon>
    </lineage>
</organism>
<proteinExistence type="inferred from homology"/>
<dbReference type="PANTHER" id="PTHR43201:SF5">
    <property type="entry name" value="MEDIUM-CHAIN ACYL-COA LIGASE ACSF2, MITOCHONDRIAL"/>
    <property type="match status" value="1"/>
</dbReference>
<dbReference type="RefSeq" id="WP_208926393.1">
    <property type="nucleotide sequence ID" value="NZ_JAYFNZ010000046.1"/>
</dbReference>
<dbReference type="InterPro" id="IPR042099">
    <property type="entry name" value="ANL_N_sf"/>
</dbReference>
<dbReference type="InterPro" id="IPR025110">
    <property type="entry name" value="AMP-bd_C"/>
</dbReference>
<dbReference type="InterPro" id="IPR045851">
    <property type="entry name" value="AMP-bd_C_sf"/>
</dbReference>
<dbReference type="EMBL" id="LK996017">
    <property type="protein sequence ID" value="CDX04551.1"/>
    <property type="molecule type" value="Genomic_DNA"/>
</dbReference>
<dbReference type="AlphaFoldDB" id="A0A098B9K5"/>
<sequence>MDPMNVGNFLTLNSARYPDKIALVCKDKRLTYQELNCRVNALAHALLDLGIGKGDKIGYLFPNSMEIVELFFAIAKIGAIAVPLNHRLVAREIKCLLDSVECDVFVYSRLYDGPVSEVKGSFRTVKHIIRLGEPAPGEYSFEKLLEHKDTSEPDIAVDSGDLFRIQFTGGTTGRSKGVMRTHEADLFQTIGVMTSNKMGASPDEVVLTQSPLHHQGGITWMLCVMVTGAQFVICDGFDPVEILRQIEQERVTYMLLLPPSTYLRLIDAPVFRDYDVSSVKVVHTSAGGTSPAIIQKMAEAFPNCEVYYGWGQTETGAGTVHRITREMALHHPEKTQSIGRPMPFFQLRIVDEAGKDVPLGEVGEGIAKGPAIFSGYYKQPELTDGTITDGWTRTGDMMRQDEEGLYYMVDRKKDMIKTGGENVFAQEVEAVIRKHPAVLDCSVIGVPDQTFGEAVMAVVKLRSGYTATAADIQEHCKRDLSSYKKPRYVEFLDEFPVDSAGKIQKFRLRKKYREIYSHLIETHGKQLS</sequence>
<accession>A0A098B9K5</accession>
<feature type="domain" description="AMP-dependent synthetase/ligase" evidence="3">
    <location>
        <begin position="13"/>
        <end position="377"/>
    </location>
</feature>
<dbReference type="PATRIC" id="fig|49338.4.peg.5014"/>
<dbReference type="Gene3D" id="3.30.300.30">
    <property type="match status" value="1"/>
</dbReference>
<protein>
    <submittedName>
        <fullName evidence="5">Long-chain-fatty-acid--CoA ligase</fullName>
    </submittedName>
</protein>
<dbReference type="GO" id="GO:0006631">
    <property type="term" value="P:fatty acid metabolic process"/>
    <property type="evidence" value="ECO:0007669"/>
    <property type="project" value="TreeGrafter"/>
</dbReference>